<keyword evidence="3" id="KW-0597">Phosphoprotein</keyword>
<gene>
    <name evidence="9" type="ORF">PV399_41115</name>
    <name evidence="10" type="ORF">PV666_25945</name>
</gene>
<dbReference type="Proteomes" id="UP001282288">
    <property type="component" value="Unassembled WGS sequence"/>
</dbReference>
<evidence type="ECO:0000313" key="11">
    <source>
        <dbReference type="Proteomes" id="UP001272987"/>
    </source>
</evidence>
<dbReference type="PANTHER" id="PTHR45436:SF5">
    <property type="entry name" value="SENSOR HISTIDINE KINASE TRCS"/>
    <property type="match status" value="1"/>
</dbReference>
<sequence>MSARLVDSPRHRRPAPDVALATRLRQAAVVPLLLVAMSLVVTGFCWWQGAVVGAADVLMALACAVIVSTGYGLFLAGQLANSAEQASREAQMAEHERIVRAAEAAVTTVSWSSDELCRGNEVPLPSAELVNRDEGLAALAESELAQVTVAAVLALRQVQEESESLVLLGLLRSLPRRQHLLVSRMLDTLTKVEHLTDDPEMLQLLFKADHQTTRLRRQVESMAVLGGESLRDTREPVPLSKVLDGAVVEVEEYPRVTVVHTEVGNELALRGHAGAELSHLLAELIENGLRFSPPSARVTVRTDRVPAGVLVLVEDQALTMPDALRVELNRLLKAPNGMDIAARVKSGKLGLVTAAKIAHQLGIDVQLVQNTFGGSTAQVVVPSRLLRAALPPQPVGIPDRTWSEPAGPVSPARQRPFVPSPRPDHPPAGDGAPPLPRRKPAAVPPAAERPTDPRAAPDPGAFADFLDGQQSAAPHHA</sequence>
<dbReference type="Gene3D" id="3.30.565.10">
    <property type="entry name" value="Histidine kinase-like ATPase, C-terminal domain"/>
    <property type="match status" value="1"/>
</dbReference>
<dbReference type="EC" id="2.7.13.3" evidence="2"/>
<name>A0AAP6EKJ6_9ACTN</name>
<dbReference type="EMBL" id="JARAWC010000051">
    <property type="protein sequence ID" value="MDX2966063.1"/>
    <property type="molecule type" value="Genomic_DNA"/>
</dbReference>
<evidence type="ECO:0000313" key="12">
    <source>
        <dbReference type="Proteomes" id="UP001282288"/>
    </source>
</evidence>
<evidence type="ECO:0000256" key="3">
    <source>
        <dbReference type="ARBA" id="ARBA00022553"/>
    </source>
</evidence>
<evidence type="ECO:0000256" key="5">
    <source>
        <dbReference type="ARBA" id="ARBA00022777"/>
    </source>
</evidence>
<proteinExistence type="predicted"/>
<keyword evidence="5" id="KW-0418">Kinase</keyword>
<feature type="domain" description="Histidine kinase/HSP90-like ATPase" evidence="8">
    <location>
        <begin position="276"/>
        <end position="383"/>
    </location>
</feature>
<comment type="catalytic activity">
    <reaction evidence="1">
        <text>ATP + protein L-histidine = ADP + protein N-phospho-L-histidine.</text>
        <dbReference type="EC" id="2.7.13.3"/>
    </reaction>
</comment>
<evidence type="ECO:0000256" key="1">
    <source>
        <dbReference type="ARBA" id="ARBA00000085"/>
    </source>
</evidence>
<dbReference type="SUPFAM" id="SSF55874">
    <property type="entry name" value="ATPase domain of HSP90 chaperone/DNA topoisomerase II/histidine kinase"/>
    <property type="match status" value="1"/>
</dbReference>
<protein>
    <recommendedName>
        <fullName evidence="2">histidine kinase</fullName>
        <ecNumber evidence="2">2.7.13.3</ecNumber>
    </recommendedName>
</protein>
<comment type="caution">
    <text evidence="9">The sequence shown here is derived from an EMBL/GenBank/DDBJ whole genome shotgun (WGS) entry which is preliminary data.</text>
</comment>
<feature type="transmembrane region" description="Helical" evidence="7">
    <location>
        <begin position="59"/>
        <end position="80"/>
    </location>
</feature>
<keyword evidence="7" id="KW-0472">Membrane</keyword>
<dbReference type="GO" id="GO:0005886">
    <property type="term" value="C:plasma membrane"/>
    <property type="evidence" value="ECO:0007669"/>
    <property type="project" value="TreeGrafter"/>
</dbReference>
<evidence type="ECO:0000256" key="6">
    <source>
        <dbReference type="SAM" id="MobiDB-lite"/>
    </source>
</evidence>
<feature type="region of interest" description="Disordered" evidence="6">
    <location>
        <begin position="391"/>
        <end position="477"/>
    </location>
</feature>
<dbReference type="GO" id="GO:0000160">
    <property type="term" value="P:phosphorelay signal transduction system"/>
    <property type="evidence" value="ECO:0007669"/>
    <property type="project" value="TreeGrafter"/>
</dbReference>
<evidence type="ECO:0000313" key="9">
    <source>
        <dbReference type="EMBL" id="MDX2966063.1"/>
    </source>
</evidence>
<feature type="transmembrane region" description="Helical" evidence="7">
    <location>
        <begin position="28"/>
        <end position="47"/>
    </location>
</feature>
<dbReference type="AlphaFoldDB" id="A0AAP6EKJ6"/>
<reference evidence="9 11" key="1">
    <citation type="journal article" date="2023" name="Microb. Genom.">
        <title>Mesoterricola silvestris gen. nov., sp. nov., Mesoterricola sediminis sp. nov., Geothrix oryzae sp. nov., Geothrix edaphica sp. nov., Geothrix rubra sp. nov., and Geothrix limicola sp. nov., six novel members of Acidobacteriota isolated from soils.</title>
        <authorList>
            <person name="Weisberg A.J."/>
            <person name="Pearce E."/>
            <person name="Kramer C.G."/>
            <person name="Chang J.H."/>
            <person name="Clarke C.R."/>
        </authorList>
    </citation>
    <scope>NUCLEOTIDE SEQUENCE</scope>
    <source>
        <strain evidence="10 11">NB05-1H</strain>
        <strain evidence="9">NRRL_B-16521</strain>
    </source>
</reference>
<feature type="compositionally biased region" description="Polar residues" evidence="6">
    <location>
        <begin position="468"/>
        <end position="477"/>
    </location>
</feature>
<dbReference type="GO" id="GO:0004673">
    <property type="term" value="F:protein histidine kinase activity"/>
    <property type="evidence" value="ECO:0007669"/>
    <property type="project" value="UniProtKB-EC"/>
</dbReference>
<dbReference type="InterPro" id="IPR050428">
    <property type="entry name" value="TCS_sensor_his_kinase"/>
</dbReference>
<evidence type="ECO:0000256" key="4">
    <source>
        <dbReference type="ARBA" id="ARBA00022679"/>
    </source>
</evidence>
<dbReference type="GeneID" id="69810903"/>
<dbReference type="InterPro" id="IPR003594">
    <property type="entry name" value="HATPase_dom"/>
</dbReference>
<keyword evidence="4" id="KW-0808">Transferase</keyword>
<accession>A0AAP6EKJ6</accession>
<evidence type="ECO:0000313" key="10">
    <source>
        <dbReference type="EMBL" id="MDX3021308.1"/>
    </source>
</evidence>
<dbReference type="InterPro" id="IPR036890">
    <property type="entry name" value="HATPase_C_sf"/>
</dbReference>
<organism evidence="9 12">
    <name type="scientific">Streptomyces acidiscabies</name>
    <dbReference type="NCBI Taxonomy" id="42234"/>
    <lineage>
        <taxon>Bacteria</taxon>
        <taxon>Bacillati</taxon>
        <taxon>Actinomycetota</taxon>
        <taxon>Actinomycetes</taxon>
        <taxon>Kitasatosporales</taxon>
        <taxon>Streptomycetaceae</taxon>
        <taxon>Streptomyces</taxon>
    </lineage>
</organism>
<keyword evidence="11" id="KW-1185">Reference proteome</keyword>
<keyword evidence="7" id="KW-0812">Transmembrane</keyword>
<dbReference type="GO" id="GO:0005524">
    <property type="term" value="F:ATP binding"/>
    <property type="evidence" value="ECO:0007669"/>
    <property type="project" value="UniProtKB-KW"/>
</dbReference>
<evidence type="ECO:0000259" key="8">
    <source>
        <dbReference type="Pfam" id="PF02518"/>
    </source>
</evidence>
<evidence type="ECO:0000256" key="7">
    <source>
        <dbReference type="SAM" id="Phobius"/>
    </source>
</evidence>
<keyword evidence="7" id="KW-1133">Transmembrane helix</keyword>
<dbReference type="RefSeq" id="WP_162138040.1">
    <property type="nucleotide sequence ID" value="NZ_BCMK01000038.1"/>
</dbReference>
<keyword evidence="9" id="KW-0067">ATP-binding</keyword>
<dbReference type="EMBL" id="JARAWP010000015">
    <property type="protein sequence ID" value="MDX3021308.1"/>
    <property type="molecule type" value="Genomic_DNA"/>
</dbReference>
<dbReference type="Proteomes" id="UP001272987">
    <property type="component" value="Unassembled WGS sequence"/>
</dbReference>
<dbReference type="Pfam" id="PF02518">
    <property type="entry name" value="HATPase_c"/>
    <property type="match status" value="1"/>
</dbReference>
<dbReference type="PANTHER" id="PTHR45436">
    <property type="entry name" value="SENSOR HISTIDINE KINASE YKOH"/>
    <property type="match status" value="1"/>
</dbReference>
<evidence type="ECO:0000256" key="2">
    <source>
        <dbReference type="ARBA" id="ARBA00012438"/>
    </source>
</evidence>
<keyword evidence="9" id="KW-0547">Nucleotide-binding</keyword>